<dbReference type="AlphaFoldDB" id="A0A0C3DRU8"/>
<gene>
    <name evidence="1" type="ORF">SCLCIDRAFT_755151</name>
</gene>
<proteinExistence type="predicted"/>
<sequence length="112" mass="12355">MSLSSKFGVYQLYQDKHTTMPICKTTRGHHQGIPTSFGSDLGSLKCKSTYSHPLVACADWHEETVGLRSLLFAIEHRVAATGFCLICPAHLHMSRLPPLLVPLLSIASFFSL</sequence>
<keyword evidence="2" id="KW-1185">Reference proteome</keyword>
<accession>A0A0C3DRU8</accession>
<name>A0A0C3DRU8_9AGAM</name>
<evidence type="ECO:0000313" key="2">
    <source>
        <dbReference type="Proteomes" id="UP000053989"/>
    </source>
</evidence>
<organism evidence="1 2">
    <name type="scientific">Scleroderma citrinum Foug A</name>
    <dbReference type="NCBI Taxonomy" id="1036808"/>
    <lineage>
        <taxon>Eukaryota</taxon>
        <taxon>Fungi</taxon>
        <taxon>Dikarya</taxon>
        <taxon>Basidiomycota</taxon>
        <taxon>Agaricomycotina</taxon>
        <taxon>Agaricomycetes</taxon>
        <taxon>Agaricomycetidae</taxon>
        <taxon>Boletales</taxon>
        <taxon>Sclerodermatineae</taxon>
        <taxon>Sclerodermataceae</taxon>
        <taxon>Scleroderma</taxon>
    </lineage>
</organism>
<reference evidence="1 2" key="1">
    <citation type="submission" date="2014-04" db="EMBL/GenBank/DDBJ databases">
        <authorList>
            <consortium name="DOE Joint Genome Institute"/>
            <person name="Kuo A."/>
            <person name="Kohler A."/>
            <person name="Nagy L.G."/>
            <person name="Floudas D."/>
            <person name="Copeland A."/>
            <person name="Barry K.W."/>
            <person name="Cichocki N."/>
            <person name="Veneault-Fourrey C."/>
            <person name="LaButti K."/>
            <person name="Lindquist E.A."/>
            <person name="Lipzen A."/>
            <person name="Lundell T."/>
            <person name="Morin E."/>
            <person name="Murat C."/>
            <person name="Sun H."/>
            <person name="Tunlid A."/>
            <person name="Henrissat B."/>
            <person name="Grigoriev I.V."/>
            <person name="Hibbett D.S."/>
            <person name="Martin F."/>
            <person name="Nordberg H.P."/>
            <person name="Cantor M.N."/>
            <person name="Hua S.X."/>
        </authorList>
    </citation>
    <scope>NUCLEOTIDE SEQUENCE [LARGE SCALE GENOMIC DNA]</scope>
    <source>
        <strain evidence="1 2">Foug A</strain>
    </source>
</reference>
<evidence type="ECO:0000313" key="1">
    <source>
        <dbReference type="EMBL" id="KIM63370.1"/>
    </source>
</evidence>
<reference evidence="2" key="2">
    <citation type="submission" date="2015-01" db="EMBL/GenBank/DDBJ databases">
        <title>Evolutionary Origins and Diversification of the Mycorrhizal Mutualists.</title>
        <authorList>
            <consortium name="DOE Joint Genome Institute"/>
            <consortium name="Mycorrhizal Genomics Consortium"/>
            <person name="Kohler A."/>
            <person name="Kuo A."/>
            <person name="Nagy L.G."/>
            <person name="Floudas D."/>
            <person name="Copeland A."/>
            <person name="Barry K.W."/>
            <person name="Cichocki N."/>
            <person name="Veneault-Fourrey C."/>
            <person name="LaButti K."/>
            <person name="Lindquist E.A."/>
            <person name="Lipzen A."/>
            <person name="Lundell T."/>
            <person name="Morin E."/>
            <person name="Murat C."/>
            <person name="Riley R."/>
            <person name="Ohm R."/>
            <person name="Sun H."/>
            <person name="Tunlid A."/>
            <person name="Henrissat B."/>
            <person name="Grigoriev I.V."/>
            <person name="Hibbett D.S."/>
            <person name="Martin F."/>
        </authorList>
    </citation>
    <scope>NUCLEOTIDE SEQUENCE [LARGE SCALE GENOMIC DNA]</scope>
    <source>
        <strain evidence="2">Foug A</strain>
    </source>
</reference>
<dbReference type="InParanoid" id="A0A0C3DRU8"/>
<dbReference type="EMBL" id="KN822035">
    <property type="protein sequence ID" value="KIM63370.1"/>
    <property type="molecule type" value="Genomic_DNA"/>
</dbReference>
<protein>
    <submittedName>
        <fullName evidence="1">Uncharacterized protein</fullName>
    </submittedName>
</protein>
<dbReference type="HOGENOM" id="CLU_2147356_0_0_1"/>
<dbReference type="Proteomes" id="UP000053989">
    <property type="component" value="Unassembled WGS sequence"/>
</dbReference>